<dbReference type="EMBL" id="JAFBMS010000006">
    <property type="protein sequence ID" value="KAG9351780.1"/>
    <property type="molecule type" value="Genomic_DNA"/>
</dbReference>
<proteinExistence type="predicted"/>
<dbReference type="OrthoDB" id="284357at2759"/>
<gene>
    <name evidence="1" type="ORF">JZ751_023031</name>
</gene>
<protein>
    <submittedName>
        <fullName evidence="1">Uncharacterized protein</fullName>
    </submittedName>
</protein>
<keyword evidence="2" id="KW-1185">Reference proteome</keyword>
<evidence type="ECO:0000313" key="2">
    <source>
        <dbReference type="Proteomes" id="UP000824540"/>
    </source>
</evidence>
<name>A0A8T2PHW0_9TELE</name>
<sequence>MKKSRGGVHILQCSKGLQKTPHISPRCDLANGLLCDDGSVHVSMHPQSRFLRYGCWCVLPYRILRSKVTFKITLTSDPRLPYKVIVLKWSPGACHFCTMISEDQRSVSVQMVRTMKPDIRN</sequence>
<reference evidence="1" key="1">
    <citation type="thesis" date="2021" institute="BYU ScholarsArchive" country="Provo, UT, USA">
        <title>Applications of and Algorithms for Genome Assembly and Genomic Analyses with an Emphasis on Marine Teleosts.</title>
        <authorList>
            <person name="Pickett B.D."/>
        </authorList>
    </citation>
    <scope>NUCLEOTIDE SEQUENCE</scope>
    <source>
        <strain evidence="1">HI-2016</strain>
    </source>
</reference>
<dbReference type="Gene3D" id="3.10.20.90">
    <property type="entry name" value="Phosphatidylinositol 3-kinase Catalytic Subunit, Chain A, domain 1"/>
    <property type="match status" value="1"/>
</dbReference>
<dbReference type="AlphaFoldDB" id="A0A8T2PHW0"/>
<accession>A0A8T2PHW0</accession>
<dbReference type="Proteomes" id="UP000824540">
    <property type="component" value="Unassembled WGS sequence"/>
</dbReference>
<organism evidence="1 2">
    <name type="scientific">Albula glossodonta</name>
    <name type="common">roundjaw bonefish</name>
    <dbReference type="NCBI Taxonomy" id="121402"/>
    <lineage>
        <taxon>Eukaryota</taxon>
        <taxon>Metazoa</taxon>
        <taxon>Chordata</taxon>
        <taxon>Craniata</taxon>
        <taxon>Vertebrata</taxon>
        <taxon>Euteleostomi</taxon>
        <taxon>Actinopterygii</taxon>
        <taxon>Neopterygii</taxon>
        <taxon>Teleostei</taxon>
        <taxon>Albuliformes</taxon>
        <taxon>Albulidae</taxon>
        <taxon>Albula</taxon>
    </lineage>
</organism>
<comment type="caution">
    <text evidence="1">The sequence shown here is derived from an EMBL/GenBank/DDBJ whole genome shotgun (WGS) entry which is preliminary data.</text>
</comment>
<evidence type="ECO:0000313" key="1">
    <source>
        <dbReference type="EMBL" id="KAG9351780.1"/>
    </source>
</evidence>